<feature type="transmembrane region" description="Helical" evidence="21">
    <location>
        <begin position="391"/>
        <end position="409"/>
    </location>
</feature>
<comment type="catalytic activity">
    <reaction evidence="17">
        <text>a di-trans,poly-cis-dolichyl diphosphooligosaccharide + L-asparaginyl-[protein] = N(4)-(oligosaccharide-(1-&gt;4)-N-acetyl-beta-D-glucosaminyl-(1-&gt;4)-N-acetyl-beta-D-glucosaminyl)-L-asparaginyl-[protein] + a di-trans,poly-cis-dolichyl diphosphate + H(+)</text>
        <dbReference type="Rhea" id="RHEA:22980"/>
        <dbReference type="Rhea" id="RHEA-COMP:12804"/>
        <dbReference type="Rhea" id="RHEA-COMP:12805"/>
        <dbReference type="Rhea" id="RHEA-COMP:19506"/>
        <dbReference type="Rhea" id="RHEA-COMP:19509"/>
        <dbReference type="ChEBI" id="CHEBI:15378"/>
        <dbReference type="ChEBI" id="CHEBI:50347"/>
        <dbReference type="ChEBI" id="CHEBI:57497"/>
        <dbReference type="ChEBI" id="CHEBI:57570"/>
        <dbReference type="ChEBI" id="CHEBI:132529"/>
        <dbReference type="EC" id="2.4.99.18"/>
    </reaction>
</comment>
<evidence type="ECO:0000313" key="24">
    <source>
        <dbReference type="EMBL" id="OJT07685.1"/>
    </source>
</evidence>
<keyword evidence="8 24" id="KW-0808">Transferase</keyword>
<evidence type="ECO:0000256" key="13">
    <source>
        <dbReference type="ARBA" id="ARBA00022989"/>
    </source>
</evidence>
<feature type="transmembrane region" description="Helical" evidence="21">
    <location>
        <begin position="146"/>
        <end position="163"/>
    </location>
</feature>
<keyword evidence="9 21" id="KW-0812">Transmembrane</keyword>
<feature type="transmembrane region" description="Helical" evidence="21">
    <location>
        <begin position="88"/>
        <end position="108"/>
    </location>
</feature>
<evidence type="ECO:0000256" key="9">
    <source>
        <dbReference type="ARBA" id="ARBA00022692"/>
    </source>
</evidence>
<evidence type="ECO:0000259" key="22">
    <source>
        <dbReference type="Pfam" id="PF02516"/>
    </source>
</evidence>
<dbReference type="Pfam" id="PF21436">
    <property type="entry name" value="STT3-PglB_core"/>
    <property type="match status" value="1"/>
</dbReference>
<proteinExistence type="inferred from homology"/>
<evidence type="ECO:0000256" key="2">
    <source>
        <dbReference type="ARBA" id="ARBA00001946"/>
    </source>
</evidence>
<dbReference type="OMA" id="TWYAIGT"/>
<dbReference type="InterPro" id="IPR048307">
    <property type="entry name" value="STT3_N"/>
</dbReference>
<evidence type="ECO:0000256" key="8">
    <source>
        <dbReference type="ARBA" id="ARBA00022679"/>
    </source>
</evidence>
<dbReference type="PANTHER" id="PTHR13872">
    <property type="entry name" value="DOLICHYL-DIPHOSPHOOLIGOSACCHARIDE--PROTEIN GLYCOSYLTRANSFERASE SUBUNIT"/>
    <property type="match status" value="1"/>
</dbReference>
<evidence type="ECO:0000256" key="16">
    <source>
        <dbReference type="ARBA" id="ARBA00023211"/>
    </source>
</evidence>
<dbReference type="Proteomes" id="UP000184267">
    <property type="component" value="Unassembled WGS sequence"/>
</dbReference>
<evidence type="ECO:0000256" key="21">
    <source>
        <dbReference type="SAM" id="Phobius"/>
    </source>
</evidence>
<dbReference type="UniPathway" id="UPA00378"/>
<dbReference type="InterPro" id="IPR003674">
    <property type="entry name" value="Oligo_trans_STT3"/>
</dbReference>
<evidence type="ECO:0000256" key="18">
    <source>
        <dbReference type="ARBA" id="ARBA00059243"/>
    </source>
</evidence>
<dbReference type="InterPro" id="IPR048999">
    <property type="entry name" value="STT3-PglB_core"/>
</dbReference>
<keyword evidence="25" id="KW-1185">Reference proteome</keyword>
<evidence type="ECO:0000259" key="23">
    <source>
        <dbReference type="Pfam" id="PF21436"/>
    </source>
</evidence>
<evidence type="ECO:0000256" key="1">
    <source>
        <dbReference type="ARBA" id="ARBA00001936"/>
    </source>
</evidence>
<keyword evidence="16" id="KW-0464">Manganese</keyword>
<feature type="transmembrane region" description="Helical" evidence="21">
    <location>
        <begin position="365"/>
        <end position="384"/>
    </location>
</feature>
<dbReference type="EMBL" id="MNAD01001141">
    <property type="protein sequence ID" value="OJT07685.1"/>
    <property type="molecule type" value="Genomic_DNA"/>
</dbReference>
<feature type="transmembrane region" description="Helical" evidence="21">
    <location>
        <begin position="415"/>
        <end position="435"/>
    </location>
</feature>
<keyword evidence="7" id="KW-0328">Glycosyltransferase</keyword>
<comment type="cofactor">
    <cofactor evidence="1">
        <name>Mn(2+)</name>
        <dbReference type="ChEBI" id="CHEBI:29035"/>
    </cofactor>
</comment>
<feature type="transmembrane region" description="Helical" evidence="21">
    <location>
        <begin position="520"/>
        <end position="540"/>
    </location>
</feature>
<evidence type="ECO:0000256" key="6">
    <source>
        <dbReference type="ARBA" id="ARBA00012605"/>
    </source>
</evidence>
<dbReference type="FunFam" id="3.40.50.12610:FF:000001">
    <property type="entry name" value="Dolichyl-diphosphooligosaccharide--protein glycosyltransferase subunit STT3B"/>
    <property type="match status" value="1"/>
</dbReference>
<feature type="transmembrane region" description="Helical" evidence="21">
    <location>
        <begin position="175"/>
        <end position="191"/>
    </location>
</feature>
<evidence type="ECO:0000256" key="10">
    <source>
        <dbReference type="ARBA" id="ARBA00022723"/>
    </source>
</evidence>
<evidence type="ECO:0000256" key="7">
    <source>
        <dbReference type="ARBA" id="ARBA00022676"/>
    </source>
</evidence>
<keyword evidence="14 21" id="KW-0472">Membrane</keyword>
<dbReference type="GO" id="GO:0018279">
    <property type="term" value="P:protein N-linked glycosylation via asparagine"/>
    <property type="evidence" value="ECO:0007669"/>
    <property type="project" value="TreeGrafter"/>
</dbReference>
<dbReference type="Gene3D" id="3.40.50.12610">
    <property type="match status" value="1"/>
</dbReference>
<comment type="subcellular location">
    <subcellularLocation>
        <location evidence="3">Endoplasmic reticulum membrane</location>
        <topology evidence="3">Multi-pass membrane protein</topology>
    </subcellularLocation>
</comment>
<organism evidence="24 25">
    <name type="scientific">Trametes pubescens</name>
    <name type="common">White-rot fungus</name>
    <dbReference type="NCBI Taxonomy" id="154538"/>
    <lineage>
        <taxon>Eukaryota</taxon>
        <taxon>Fungi</taxon>
        <taxon>Dikarya</taxon>
        <taxon>Basidiomycota</taxon>
        <taxon>Agaricomycotina</taxon>
        <taxon>Agaricomycetes</taxon>
        <taxon>Polyporales</taxon>
        <taxon>Polyporaceae</taxon>
        <taxon>Trametes</taxon>
    </lineage>
</organism>
<comment type="caution">
    <text evidence="24">The sequence shown here is derived from an EMBL/GenBank/DDBJ whole genome shotgun (WGS) entry which is preliminary data.</text>
</comment>
<feature type="transmembrane region" description="Helical" evidence="21">
    <location>
        <begin position="241"/>
        <end position="261"/>
    </location>
</feature>
<dbReference type="STRING" id="154538.A0A1M2VJB2"/>
<evidence type="ECO:0000256" key="4">
    <source>
        <dbReference type="ARBA" id="ARBA00004922"/>
    </source>
</evidence>
<feature type="transmembrane region" description="Helical" evidence="21">
    <location>
        <begin position="120"/>
        <end position="140"/>
    </location>
</feature>
<comment type="similarity">
    <text evidence="5">Belongs to the STT3 family.</text>
</comment>
<feature type="domain" description="Oligosaccharyl transferase STT3 N-terminal" evidence="22">
    <location>
        <begin position="23"/>
        <end position="422"/>
    </location>
</feature>
<dbReference type="GO" id="GO:0008250">
    <property type="term" value="C:oligosaccharyltransferase complex"/>
    <property type="evidence" value="ECO:0007669"/>
    <property type="project" value="UniProtKB-ARBA"/>
</dbReference>
<feature type="domain" description="STT3/PglB/AglB core" evidence="23">
    <location>
        <begin position="580"/>
        <end position="638"/>
    </location>
</feature>
<dbReference type="GO" id="GO:0004579">
    <property type="term" value="F:dolichyl-diphosphooligosaccharide-protein glycotransferase activity"/>
    <property type="evidence" value="ECO:0007669"/>
    <property type="project" value="UniProtKB-EC"/>
</dbReference>
<feature type="transmembrane region" description="Helical" evidence="21">
    <location>
        <begin position="21"/>
        <end position="44"/>
    </location>
</feature>
<evidence type="ECO:0000256" key="5">
    <source>
        <dbReference type="ARBA" id="ARBA00010810"/>
    </source>
</evidence>
<feature type="region of interest" description="Disordered" evidence="20">
    <location>
        <begin position="764"/>
        <end position="786"/>
    </location>
</feature>
<evidence type="ECO:0000256" key="14">
    <source>
        <dbReference type="ARBA" id="ARBA00023136"/>
    </source>
</evidence>
<dbReference type="GO" id="GO:0046872">
    <property type="term" value="F:metal ion binding"/>
    <property type="evidence" value="ECO:0007669"/>
    <property type="project" value="UniProtKB-KW"/>
</dbReference>
<evidence type="ECO:0000256" key="17">
    <source>
        <dbReference type="ARBA" id="ARBA00048829"/>
    </source>
</evidence>
<evidence type="ECO:0000313" key="25">
    <source>
        <dbReference type="Proteomes" id="UP000184267"/>
    </source>
</evidence>
<evidence type="ECO:0000256" key="3">
    <source>
        <dbReference type="ARBA" id="ARBA00004477"/>
    </source>
</evidence>
<feature type="transmembrane region" description="Helical" evidence="21">
    <location>
        <begin position="197"/>
        <end position="220"/>
    </location>
</feature>
<feature type="transmembrane region" description="Helical" evidence="21">
    <location>
        <begin position="303"/>
        <end position="324"/>
    </location>
</feature>
<evidence type="ECO:0000256" key="11">
    <source>
        <dbReference type="ARBA" id="ARBA00022824"/>
    </source>
</evidence>
<feature type="compositionally biased region" description="Basic residues" evidence="20">
    <location>
        <begin position="771"/>
        <end position="786"/>
    </location>
</feature>
<evidence type="ECO:0000256" key="15">
    <source>
        <dbReference type="ARBA" id="ARBA00023180"/>
    </source>
</evidence>
<dbReference type="EC" id="2.4.99.18" evidence="6"/>
<evidence type="ECO:0000256" key="19">
    <source>
        <dbReference type="ARBA" id="ARBA00067960"/>
    </source>
</evidence>
<evidence type="ECO:0000256" key="20">
    <source>
        <dbReference type="SAM" id="MobiDB-lite"/>
    </source>
</evidence>
<keyword evidence="10" id="KW-0479">Metal-binding</keyword>
<accession>A0A1M2VJB2</accession>
<protein>
    <recommendedName>
        <fullName evidence="19">Dolichyl-diphosphooligosaccharide--protein glycosyltransferase subunit STT3</fullName>
        <ecNumber evidence="6">2.4.99.18</ecNumber>
    </recommendedName>
</protein>
<comment type="function">
    <text evidence="18">Catalytic subunit of the oligosaccharyl transferase (OST) complex that catalyzes the initial transfer of a defined glycan (Glc(3)Man(9)GlcNAc(2) in eukaryotes) from the lipid carrier dolichol-pyrophosphate to an asparagine residue within an Asn-X-Ser/Thr consensus motif in nascent polypeptide chains, the first step in protein N-glycosylation. N-glycosylation occurs cotranslationally and the complex associates with the Sec61 complex at the channel-forming translocon complex that mediates protein translocation across the endoplasmic reticulum (ER). All subunits are required for a maximal enzyme activity. This subunit contains the active site and the acceptor peptide and donor lipid-linked oligosaccharide (LLO) binding pockets.</text>
</comment>
<dbReference type="Pfam" id="PF02516">
    <property type="entry name" value="STT3"/>
    <property type="match status" value="1"/>
</dbReference>
<sequence>MPLAYSLPSNLSPATVANTSSLLRIIALSLISGAAIASRLFAVINFESIIHEFDPWFNYRATKVLAEKGFYEFWNWFDPTAWYPLGRVVGGTIYPGLMATSGVIYNVLHALHLPVDIRNICVLLAPGFSALTAWSTYMFTKEMKDESAGLLAAAFIGIAPGYISRSVAGSYDNEAIAIFLLMFTFYCWIKALKTGSAFFGTLTALFYFYMVAAWGGYAFITNMIPLHALTLILMGRFSSRLYVAYSSWYAIGTLSSMQVPFVGFQPVRTSEHMAALGVFGLLQIVAFAGMVRTHVSSKQFQSILYSSVIVIGLVGALAFGGLTYKGWIAPWTGRFYSLWDTGYAKKYIPIIASVSEHQPTAWPSFFMDLQFLIFIFPAGVVLCFRELRDEHVFVIIYALVASYFAGVMVRLMLTLTPVVCVAAAVAFSSLLDTYLDPVEPAVSEAVVPSTEADSAAAASPASGSSLGTDAAAPATGKKAKKAAATESSASGLASGLIAALSPSDKSSKPRGIFGLDTRSLVIFNAFGMLLFFVLHCTYVTSSAYSSPSVVLASTNPDGSQHIIDDFREAYYWLRQNTPEDAVVMSWWDYGYQIAGMADRPTLVDNNTWNNTHIATVGKAMSSTEEVAYPILRKHDVEYVLVIFGGLIGYSGDDINKFLWMVRIAQGVWPDEIQEPNYFTPKGEYRIDDAAPATMKESLMYKMSYYRFAELFGGQQAVDRVRGQQVPKTGPTLDHLDEAFTSENWIVRIYQVKKEDPLGRDLKSANAFEQGKKRKKTKPLARRKAVV</sequence>
<feature type="transmembrane region" description="Helical" evidence="21">
    <location>
        <begin position="273"/>
        <end position="291"/>
    </location>
</feature>
<keyword evidence="13 21" id="KW-1133">Transmembrane helix</keyword>
<keyword evidence="12" id="KW-0460">Magnesium</keyword>
<dbReference type="PANTHER" id="PTHR13872:SF1">
    <property type="entry name" value="DOLICHYL-DIPHOSPHOOLIGOSACCHARIDE--PROTEIN GLYCOSYLTRANSFERASE SUBUNIT STT3B"/>
    <property type="match status" value="1"/>
</dbReference>
<name>A0A1M2VJB2_TRAPU</name>
<dbReference type="AlphaFoldDB" id="A0A1M2VJB2"/>
<comment type="pathway">
    <text evidence="4">Protein modification; protein glycosylation.</text>
</comment>
<keyword evidence="15" id="KW-0325">Glycoprotein</keyword>
<reference evidence="24 25" key="1">
    <citation type="submission" date="2016-10" db="EMBL/GenBank/DDBJ databases">
        <title>Genome sequence of the basidiomycete white-rot fungus Trametes pubescens.</title>
        <authorList>
            <person name="Makela M.R."/>
            <person name="Granchi Z."/>
            <person name="Peng M."/>
            <person name="De Vries R.P."/>
            <person name="Grigoriev I."/>
            <person name="Riley R."/>
            <person name="Hilden K."/>
        </authorList>
    </citation>
    <scope>NUCLEOTIDE SEQUENCE [LARGE SCALE GENOMIC DNA]</scope>
    <source>
        <strain evidence="24 25">FBCC735</strain>
    </source>
</reference>
<evidence type="ECO:0000256" key="12">
    <source>
        <dbReference type="ARBA" id="ARBA00022842"/>
    </source>
</evidence>
<comment type="cofactor">
    <cofactor evidence="2">
        <name>Mg(2+)</name>
        <dbReference type="ChEBI" id="CHEBI:18420"/>
    </cofactor>
</comment>
<dbReference type="GO" id="GO:0043687">
    <property type="term" value="P:post-translational protein modification"/>
    <property type="evidence" value="ECO:0007669"/>
    <property type="project" value="TreeGrafter"/>
</dbReference>
<keyword evidence="11" id="KW-0256">Endoplasmic reticulum</keyword>
<gene>
    <name evidence="24" type="ORF">TRAPUB_1446</name>
</gene>
<dbReference type="OrthoDB" id="10261066at2759"/>